<reference evidence="2" key="2">
    <citation type="submission" date="2013-05" db="EMBL/GenBank/DDBJ databases">
        <authorList>
            <person name="Carter J.-M."/>
            <person name="Baker S.C."/>
            <person name="Pink R."/>
            <person name="Carter D.R.F."/>
            <person name="Collins A."/>
            <person name="Tomlin J."/>
            <person name="Gibbs M."/>
            <person name="Breuker C.J."/>
        </authorList>
    </citation>
    <scope>NUCLEOTIDE SEQUENCE</scope>
    <source>
        <tissue evidence="2">Ovary</tissue>
    </source>
</reference>
<protein>
    <submittedName>
        <fullName evidence="2">DOMON domain-containing protein</fullName>
    </submittedName>
</protein>
<evidence type="ECO:0000313" key="2">
    <source>
        <dbReference type="EMBL" id="JAA81457.1"/>
    </source>
</evidence>
<proteinExistence type="predicted"/>
<dbReference type="AlphaFoldDB" id="S4PU10"/>
<reference evidence="2" key="1">
    <citation type="journal article" date="2013" name="BMC Genomics">
        <title>Unscrambling butterfly oogenesis.</title>
        <authorList>
            <person name="Carter J.M."/>
            <person name="Baker S.C."/>
            <person name="Pink R."/>
            <person name="Carter D.R."/>
            <person name="Collins A."/>
            <person name="Tomlin J."/>
            <person name="Gibbs M."/>
            <person name="Breuker C.J."/>
        </authorList>
    </citation>
    <scope>NUCLEOTIDE SEQUENCE</scope>
    <source>
        <tissue evidence="2">Ovary</tissue>
    </source>
</reference>
<name>S4PU10_9NEOP</name>
<feature type="compositionally biased region" description="Basic residues" evidence="1">
    <location>
        <begin position="1"/>
        <end position="29"/>
    </location>
</feature>
<sequence>RVRRARARRAGRRARARRAQRAARARAHARAQDDAAALQAAAPRLPGVVGGVRQPDHHPAGGLHGRARVHGVRHLGLGQPL</sequence>
<organism evidence="2">
    <name type="scientific">Pararge aegeria</name>
    <name type="common">speckled wood butterfly</name>
    <dbReference type="NCBI Taxonomy" id="116150"/>
    <lineage>
        <taxon>Eukaryota</taxon>
        <taxon>Metazoa</taxon>
        <taxon>Ecdysozoa</taxon>
        <taxon>Arthropoda</taxon>
        <taxon>Hexapoda</taxon>
        <taxon>Insecta</taxon>
        <taxon>Pterygota</taxon>
        <taxon>Neoptera</taxon>
        <taxon>Endopterygota</taxon>
        <taxon>Lepidoptera</taxon>
        <taxon>Glossata</taxon>
        <taxon>Ditrysia</taxon>
        <taxon>Papilionoidea</taxon>
        <taxon>Nymphalidae</taxon>
        <taxon>Satyrinae</taxon>
        <taxon>Satyrini</taxon>
        <taxon>Parargina</taxon>
        <taxon>Pararge</taxon>
    </lineage>
</organism>
<feature type="non-terminal residue" evidence="2">
    <location>
        <position position="1"/>
    </location>
</feature>
<evidence type="ECO:0000256" key="1">
    <source>
        <dbReference type="SAM" id="MobiDB-lite"/>
    </source>
</evidence>
<feature type="region of interest" description="Disordered" evidence="1">
    <location>
        <begin position="1"/>
        <end position="81"/>
    </location>
</feature>
<feature type="compositionally biased region" description="Low complexity" evidence="1">
    <location>
        <begin position="34"/>
        <end position="44"/>
    </location>
</feature>
<accession>S4PU10</accession>
<feature type="non-terminal residue" evidence="2">
    <location>
        <position position="81"/>
    </location>
</feature>
<dbReference type="EMBL" id="GAIX01011103">
    <property type="protein sequence ID" value="JAA81457.1"/>
    <property type="molecule type" value="Transcribed_RNA"/>
</dbReference>